<evidence type="ECO:0000313" key="3">
    <source>
        <dbReference type="Proteomes" id="UP000030744"/>
    </source>
</evidence>
<dbReference type="RefSeq" id="XP_037878863.1">
    <property type="nucleotide sequence ID" value="XM_038023009.1"/>
</dbReference>
<dbReference type="AlphaFoldDB" id="U6KEW7"/>
<organism evidence="2 3">
    <name type="scientific">Eimeria mitis</name>
    <dbReference type="NCBI Taxonomy" id="44415"/>
    <lineage>
        <taxon>Eukaryota</taxon>
        <taxon>Sar</taxon>
        <taxon>Alveolata</taxon>
        <taxon>Apicomplexa</taxon>
        <taxon>Conoidasida</taxon>
        <taxon>Coccidia</taxon>
        <taxon>Eucoccidiorida</taxon>
        <taxon>Eimeriorina</taxon>
        <taxon>Eimeriidae</taxon>
        <taxon>Eimeria</taxon>
    </lineage>
</organism>
<accession>U6KEW7</accession>
<sequence>MGYNSNSCSKSRYAADGGGTVVSFFHNVFLAAALRWKQSWFAKWTASPYDSWSSSGSGSTLDLGEAEIREKDYALQPFEAPWPTRYQHARFWIRVAPRLVEQLVTSSLLVKRYAVTEKQLLPVHLANAAFRDLEALVVQHIGAIEERDTRRRSRRQSSKKLEQESKQTLEQWLQEIRASPSKGLAADIAHDTRRNGSIDAAGEDSPSGWKDSTKEEKFVFEQQRKGTDDSLWSIDSAAAAAAESAAAATPQALAFRHLERAAHLSREFKHAKLEDLQQLKTITRALEWTVAEVFEKMSAIRAAAAEESIWQESAAPPPETQKLLHDFALHLNKRKRQMALLQPVRQKILLKLLAVRFLTDTPQQREKREREKRRQVAQLFGEESSILFFTQQG</sequence>
<reference evidence="2" key="2">
    <citation type="submission" date="2013-10" db="EMBL/GenBank/DDBJ databases">
        <authorList>
            <person name="Aslett M."/>
        </authorList>
    </citation>
    <scope>NUCLEOTIDE SEQUENCE [LARGE SCALE GENOMIC DNA]</scope>
    <source>
        <strain evidence="2">Houghton</strain>
    </source>
</reference>
<name>U6KEW7_9EIME</name>
<gene>
    <name evidence="2" type="ORF">EMH_0020890</name>
</gene>
<evidence type="ECO:0000256" key="1">
    <source>
        <dbReference type="SAM" id="MobiDB-lite"/>
    </source>
</evidence>
<dbReference type="OrthoDB" id="346990at2759"/>
<proteinExistence type="predicted"/>
<feature type="region of interest" description="Disordered" evidence="1">
    <location>
        <begin position="147"/>
        <end position="166"/>
    </location>
</feature>
<feature type="region of interest" description="Disordered" evidence="1">
    <location>
        <begin position="191"/>
        <end position="213"/>
    </location>
</feature>
<dbReference type="Proteomes" id="UP000030744">
    <property type="component" value="Unassembled WGS sequence"/>
</dbReference>
<dbReference type="VEuPathDB" id="ToxoDB:EMH_0020890"/>
<dbReference type="GeneID" id="60403864"/>
<protein>
    <submittedName>
        <fullName evidence="2">Uncharacterized protein</fullName>
    </submittedName>
</protein>
<evidence type="ECO:0000313" key="2">
    <source>
        <dbReference type="EMBL" id="CDJ36575.1"/>
    </source>
</evidence>
<reference evidence="2" key="1">
    <citation type="submission" date="2013-10" db="EMBL/GenBank/DDBJ databases">
        <title>Genomic analysis of the causative agents of coccidiosis in chickens.</title>
        <authorList>
            <person name="Reid A.J."/>
            <person name="Blake D."/>
            <person name="Billington K."/>
            <person name="Browne H."/>
            <person name="Dunn M."/>
            <person name="Hung S."/>
            <person name="Kawahara F."/>
            <person name="Miranda-Saavedra D."/>
            <person name="Mourier T."/>
            <person name="Nagra H."/>
            <person name="Otto T.D."/>
            <person name="Rawlings N."/>
            <person name="Sanchez A."/>
            <person name="Sanders M."/>
            <person name="Subramaniam C."/>
            <person name="Tay Y."/>
            <person name="Dear P."/>
            <person name="Doerig C."/>
            <person name="Gruber A."/>
            <person name="Parkinson J."/>
            <person name="Shirley M."/>
            <person name="Wan K.L."/>
            <person name="Berriman M."/>
            <person name="Tomley F."/>
            <person name="Pain A."/>
        </authorList>
    </citation>
    <scope>NUCLEOTIDE SEQUENCE [LARGE SCALE GENOMIC DNA]</scope>
    <source>
        <strain evidence="2">Houghton</strain>
    </source>
</reference>
<dbReference type="EMBL" id="HG736309">
    <property type="protein sequence ID" value="CDJ36575.1"/>
    <property type="molecule type" value="Genomic_DNA"/>
</dbReference>
<keyword evidence="3" id="KW-1185">Reference proteome</keyword>